<keyword evidence="5" id="KW-1185">Reference proteome</keyword>
<gene>
    <name evidence="4" type="primary">SAPCD2</name>
</gene>
<dbReference type="GeneTree" id="ENSGT00390000008072"/>
<evidence type="ECO:0000259" key="3">
    <source>
        <dbReference type="Pfam" id="PF25825"/>
    </source>
</evidence>
<dbReference type="PANTHER" id="PTHR14907:SF7">
    <property type="entry name" value="SUPPRESSOR APC DOMAIN-CONTAINING PROTEIN 2 ISOFORM X1"/>
    <property type="match status" value="1"/>
</dbReference>
<protein>
    <submittedName>
        <fullName evidence="4">Suppressor APC domain containing 2</fullName>
    </submittedName>
</protein>
<dbReference type="PANTHER" id="PTHR14907">
    <property type="entry name" value="FI14130P"/>
    <property type="match status" value="1"/>
</dbReference>
<keyword evidence="1" id="KW-0175">Coiled coil</keyword>
<dbReference type="InterPro" id="IPR026828">
    <property type="entry name" value="SAPC2_1/2"/>
</dbReference>
<sequence>MALTAGRPLMGEPSTQGLPRAFLHSLRTLFDILDDRRRGSVHIQEIESRWQGADTRDLPPGVLQCLRKVAPPDGFLTFDRFVLGLRTSMLHNAQNRENCLTGAPRGPCKQHPGKGYACKPAPLGVRYMNGARENPPVCESLAAAYRGEPDRSGGPGAPERHRHGGEVKPMCRSHSDTTGEGLVDQCRHQRGRGGHRRHTITNGVDYSLLKKMKELEQDKDFLIQGLEMVERARDWYLQQIHAVQEHQRNLGKSQADYFSDGMHGHLFPLLPRLQEASRALSDLISPGKAGMLSPSGSANHAVPMESAARQQTINMLKEQNRLLTKEVSDKSDRITQLEQEKTSLIKQLFEARAQSHPETSPMDSTFI</sequence>
<dbReference type="AlphaFoldDB" id="A0A8C5QCC3"/>
<dbReference type="Pfam" id="PF11414">
    <property type="entry name" value="Suppressor_APC"/>
    <property type="match status" value="1"/>
</dbReference>
<name>A0A8C5QCC3_9ANUR</name>
<evidence type="ECO:0000313" key="5">
    <source>
        <dbReference type="Proteomes" id="UP000694569"/>
    </source>
</evidence>
<dbReference type="InterPro" id="IPR057953">
    <property type="entry name" value="SAPC2_N"/>
</dbReference>
<dbReference type="Ensembl" id="ENSLLET00000037066.1">
    <property type="protein sequence ID" value="ENSLLEP00000035706.1"/>
    <property type="gene ID" value="ENSLLEG00000022608.1"/>
</dbReference>
<feature type="coiled-coil region" evidence="1">
    <location>
        <begin position="313"/>
        <end position="354"/>
    </location>
</feature>
<reference evidence="4" key="2">
    <citation type="submission" date="2025-09" db="UniProtKB">
        <authorList>
            <consortium name="Ensembl"/>
        </authorList>
    </citation>
    <scope>IDENTIFICATION</scope>
</reference>
<reference evidence="4" key="1">
    <citation type="submission" date="2025-08" db="UniProtKB">
        <authorList>
            <consortium name="Ensembl"/>
        </authorList>
    </citation>
    <scope>IDENTIFICATION</scope>
</reference>
<dbReference type="Proteomes" id="UP000694569">
    <property type="component" value="Unplaced"/>
</dbReference>
<evidence type="ECO:0000256" key="1">
    <source>
        <dbReference type="SAM" id="Coils"/>
    </source>
</evidence>
<proteinExistence type="predicted"/>
<dbReference type="OrthoDB" id="10035013at2759"/>
<accession>A0A8C5QCC3</accession>
<feature type="domain" description="Suppressor APC" evidence="3">
    <location>
        <begin position="17"/>
        <end position="94"/>
    </location>
</feature>
<dbReference type="Pfam" id="PF25825">
    <property type="entry name" value="SAPC2_N"/>
    <property type="match status" value="1"/>
</dbReference>
<evidence type="ECO:0000313" key="4">
    <source>
        <dbReference type="Ensembl" id="ENSLLEP00000035706.1"/>
    </source>
</evidence>
<evidence type="ECO:0000256" key="2">
    <source>
        <dbReference type="SAM" id="MobiDB-lite"/>
    </source>
</evidence>
<organism evidence="4 5">
    <name type="scientific">Leptobrachium leishanense</name>
    <name type="common">Leishan spiny toad</name>
    <dbReference type="NCBI Taxonomy" id="445787"/>
    <lineage>
        <taxon>Eukaryota</taxon>
        <taxon>Metazoa</taxon>
        <taxon>Chordata</taxon>
        <taxon>Craniata</taxon>
        <taxon>Vertebrata</taxon>
        <taxon>Euteleostomi</taxon>
        <taxon>Amphibia</taxon>
        <taxon>Batrachia</taxon>
        <taxon>Anura</taxon>
        <taxon>Pelobatoidea</taxon>
        <taxon>Megophryidae</taxon>
        <taxon>Leptobrachium</taxon>
    </lineage>
</organism>
<feature type="region of interest" description="Disordered" evidence="2">
    <location>
        <begin position="148"/>
        <end position="181"/>
    </location>
</feature>